<accession>A0A1E3NEE3</accession>
<evidence type="ECO:0000256" key="4">
    <source>
        <dbReference type="ARBA" id="ARBA00022502"/>
    </source>
</evidence>
<protein>
    <recommendedName>
        <fullName evidence="14">GPI transamidase component GPI17</fullName>
    </recommendedName>
</protein>
<comment type="subcellular location">
    <subcellularLocation>
        <location evidence="1">Endoplasmic reticulum membrane</location>
        <topology evidence="1">Multi-pass membrane protein</topology>
    </subcellularLocation>
</comment>
<comment type="pathway">
    <text evidence="2">Glycolipid biosynthesis; glycosylphosphatidylinositol-anchor biosynthesis.</text>
</comment>
<dbReference type="Pfam" id="PF10510">
    <property type="entry name" value="PIG-S"/>
    <property type="match status" value="1"/>
</dbReference>
<dbReference type="Proteomes" id="UP000094455">
    <property type="component" value="Unassembled WGS sequence"/>
</dbReference>
<evidence type="ECO:0000256" key="3">
    <source>
        <dbReference type="ARBA" id="ARBA00005316"/>
    </source>
</evidence>
<dbReference type="InterPro" id="IPR019540">
    <property type="entry name" value="PtdIno-glycan_biosynth_class_S"/>
</dbReference>
<keyword evidence="6" id="KW-0256">Endoplasmic reticulum</keyword>
<reference evidence="12 13" key="1">
    <citation type="journal article" date="2016" name="Proc. Natl. Acad. Sci. U.S.A.">
        <title>Comparative genomics of biotechnologically important yeasts.</title>
        <authorList>
            <person name="Riley R."/>
            <person name="Haridas S."/>
            <person name="Wolfe K.H."/>
            <person name="Lopes M.R."/>
            <person name="Hittinger C.T."/>
            <person name="Goeker M."/>
            <person name="Salamov A.A."/>
            <person name="Wisecaver J.H."/>
            <person name="Long T.M."/>
            <person name="Calvey C.H."/>
            <person name="Aerts A.L."/>
            <person name="Barry K.W."/>
            <person name="Choi C."/>
            <person name="Clum A."/>
            <person name="Coughlan A.Y."/>
            <person name="Deshpande S."/>
            <person name="Douglass A.P."/>
            <person name="Hanson S.J."/>
            <person name="Klenk H.-P."/>
            <person name="LaButti K.M."/>
            <person name="Lapidus A."/>
            <person name="Lindquist E.A."/>
            <person name="Lipzen A.M."/>
            <person name="Meier-Kolthoff J.P."/>
            <person name="Ohm R.A."/>
            <person name="Otillar R.P."/>
            <person name="Pangilinan J.L."/>
            <person name="Peng Y."/>
            <person name="Rokas A."/>
            <person name="Rosa C.A."/>
            <person name="Scheuner C."/>
            <person name="Sibirny A.A."/>
            <person name="Slot J.C."/>
            <person name="Stielow J.B."/>
            <person name="Sun H."/>
            <person name="Kurtzman C.P."/>
            <person name="Blackwell M."/>
            <person name="Grigoriev I.V."/>
            <person name="Jeffries T.W."/>
        </authorList>
    </citation>
    <scope>NUCLEOTIDE SEQUENCE [LARGE SCALE GENOMIC DNA]</scope>
    <source>
        <strain evidence="12 13">NRRL Y-2026</strain>
    </source>
</reference>
<keyword evidence="4" id="KW-0337">GPI-anchor biosynthesis</keyword>
<evidence type="ECO:0000256" key="1">
    <source>
        <dbReference type="ARBA" id="ARBA00004477"/>
    </source>
</evidence>
<dbReference type="OrthoDB" id="28748at2759"/>
<evidence type="ECO:0000256" key="7">
    <source>
        <dbReference type="ARBA" id="ARBA00022989"/>
    </source>
</evidence>
<keyword evidence="9" id="KW-0325">Glycoprotein</keyword>
<dbReference type="GeneID" id="30180136"/>
<feature type="transmembrane region" description="Helical" evidence="10">
    <location>
        <begin position="436"/>
        <end position="458"/>
    </location>
</feature>
<evidence type="ECO:0000256" key="5">
    <source>
        <dbReference type="ARBA" id="ARBA00022692"/>
    </source>
</evidence>
<proteinExistence type="inferred from homology"/>
<dbReference type="RefSeq" id="XP_019015624.1">
    <property type="nucleotide sequence ID" value="XM_019163449.1"/>
</dbReference>
<evidence type="ECO:0000313" key="12">
    <source>
        <dbReference type="EMBL" id="ODQ44511.1"/>
    </source>
</evidence>
<keyword evidence="7 10" id="KW-1133">Transmembrane helix</keyword>
<dbReference type="GO" id="GO:0016255">
    <property type="term" value="P:attachment of GPI anchor to protein"/>
    <property type="evidence" value="ECO:0007669"/>
    <property type="project" value="InterPro"/>
</dbReference>
<dbReference type="UniPathway" id="UPA00196"/>
<dbReference type="PANTHER" id="PTHR21072:SF13">
    <property type="entry name" value="GPI TRANSAMIDASE COMPONENT PIG-S"/>
    <property type="match status" value="1"/>
</dbReference>
<dbReference type="EMBL" id="KV454007">
    <property type="protein sequence ID" value="ODQ44511.1"/>
    <property type="molecule type" value="Genomic_DNA"/>
</dbReference>
<dbReference type="STRING" id="763406.A0A1E3NEE3"/>
<keyword evidence="5 10" id="KW-0812">Transmembrane</keyword>
<evidence type="ECO:0000313" key="13">
    <source>
        <dbReference type="Proteomes" id="UP000094455"/>
    </source>
</evidence>
<evidence type="ECO:0000256" key="10">
    <source>
        <dbReference type="SAM" id="Phobius"/>
    </source>
</evidence>
<sequence>MILLLTTLIIGVPLWYFTTSVERATLPIDAITALNEQYLNNIKYEIPVRLVEIPDPLSGFIDETQDLLNEKLTNSNVRVKLFKNDYLGPDVDEKQVYDLKMIMSENEDKLLVSPYSDRLIKLFVSPDVIKHGLVSDLLSRILIENVFKSEINENNSSGTGSKTKNLIKFPFSTSYKVSINFLHSDNKMLSLPDGVLEKAVSNFKSFMNSLDSLTKFTVEFQELWYENRLITKDEYEKDGFTYIKDPSMFIDYSDWGLDQDVELDPVINLNLYLPDSEKLLIENTQRNSFIIPQWGGVVIVNDDETVDYNRLNEVFDIFAFQILKLIGVDTDPDRSIYYRIDELIRIQTVENLNNSLNNFKSLIKLINQLETIPIPLQSVDEINESIRYIQTSAAELAHLNWLAAYKHSTLALKLSNNAFFHEDMVQQAYFPEEHKMAVYSPLLGPFVTIVVMALVRGLKEVKSVCK</sequence>
<keyword evidence="13" id="KW-1185">Reference proteome</keyword>
<feature type="signal peptide" evidence="11">
    <location>
        <begin position="1"/>
        <end position="20"/>
    </location>
</feature>
<evidence type="ECO:0000256" key="6">
    <source>
        <dbReference type="ARBA" id="ARBA00022824"/>
    </source>
</evidence>
<evidence type="ECO:0000256" key="2">
    <source>
        <dbReference type="ARBA" id="ARBA00004687"/>
    </source>
</evidence>
<keyword evidence="11" id="KW-0732">Signal</keyword>
<evidence type="ECO:0008006" key="14">
    <source>
        <dbReference type="Google" id="ProtNLM"/>
    </source>
</evidence>
<evidence type="ECO:0000256" key="9">
    <source>
        <dbReference type="ARBA" id="ARBA00023180"/>
    </source>
</evidence>
<feature type="chain" id="PRO_5009133335" description="GPI transamidase component GPI17" evidence="11">
    <location>
        <begin position="21"/>
        <end position="466"/>
    </location>
</feature>
<evidence type="ECO:0000256" key="11">
    <source>
        <dbReference type="SAM" id="SignalP"/>
    </source>
</evidence>
<gene>
    <name evidence="12" type="ORF">PICMEDRAFT_60614</name>
</gene>
<evidence type="ECO:0000256" key="8">
    <source>
        <dbReference type="ARBA" id="ARBA00023136"/>
    </source>
</evidence>
<dbReference type="AlphaFoldDB" id="A0A1E3NEE3"/>
<comment type="similarity">
    <text evidence="3">Belongs to the PIGS family.</text>
</comment>
<dbReference type="GO" id="GO:0042765">
    <property type="term" value="C:GPI-anchor transamidase complex"/>
    <property type="evidence" value="ECO:0007669"/>
    <property type="project" value="InterPro"/>
</dbReference>
<dbReference type="GO" id="GO:0006506">
    <property type="term" value="P:GPI anchor biosynthetic process"/>
    <property type="evidence" value="ECO:0007669"/>
    <property type="project" value="UniProtKB-UniPathway"/>
</dbReference>
<keyword evidence="8 10" id="KW-0472">Membrane</keyword>
<organism evidence="12 13">
    <name type="scientific">Pichia membranifaciens NRRL Y-2026</name>
    <dbReference type="NCBI Taxonomy" id="763406"/>
    <lineage>
        <taxon>Eukaryota</taxon>
        <taxon>Fungi</taxon>
        <taxon>Dikarya</taxon>
        <taxon>Ascomycota</taxon>
        <taxon>Saccharomycotina</taxon>
        <taxon>Pichiomycetes</taxon>
        <taxon>Pichiales</taxon>
        <taxon>Pichiaceae</taxon>
        <taxon>Pichia</taxon>
    </lineage>
</organism>
<name>A0A1E3NEE3_9ASCO</name>
<dbReference type="PANTHER" id="PTHR21072">
    <property type="entry name" value="GPI TRANSAMIDASE COMPONENT PIG-S"/>
    <property type="match status" value="1"/>
</dbReference>